<dbReference type="InterPro" id="IPR035984">
    <property type="entry name" value="Acyl-CoA-binding_sf"/>
</dbReference>
<dbReference type="SUPFAM" id="SSF47027">
    <property type="entry name" value="Acyl-CoA binding protein"/>
    <property type="match status" value="1"/>
</dbReference>
<proteinExistence type="inferred from homology"/>
<dbReference type="GO" id="GO:0006631">
    <property type="term" value="P:fatty acid metabolic process"/>
    <property type="evidence" value="ECO:0000318"/>
    <property type="project" value="GO_Central"/>
</dbReference>
<dbReference type="Pfam" id="PF00887">
    <property type="entry name" value="ACBP"/>
    <property type="match status" value="1"/>
</dbReference>
<reference evidence="4" key="1">
    <citation type="journal article" date="2020" name="Nat. Genet.">
        <title>Genomic diversifications of five Gossypium allopolyploid species and their impact on cotton improvement.</title>
        <authorList>
            <person name="Chen Z.J."/>
            <person name="Sreedasyam A."/>
            <person name="Ando A."/>
            <person name="Song Q."/>
            <person name="De Santiago L.M."/>
            <person name="Hulse-Kemp A.M."/>
            <person name="Ding M."/>
            <person name="Ye W."/>
            <person name="Kirkbride R.C."/>
            <person name="Jenkins J."/>
            <person name="Plott C."/>
            <person name="Lovell J."/>
            <person name="Lin Y.M."/>
            <person name="Vaughn R."/>
            <person name="Liu B."/>
            <person name="Simpson S."/>
            <person name="Scheffler B.E."/>
            <person name="Wen L."/>
            <person name="Saski C.A."/>
            <person name="Grover C.E."/>
            <person name="Hu G."/>
            <person name="Conover J.L."/>
            <person name="Carlson J.W."/>
            <person name="Shu S."/>
            <person name="Boston L.B."/>
            <person name="Williams M."/>
            <person name="Peterson D.G."/>
            <person name="McGee K."/>
            <person name="Jones D.C."/>
            <person name="Wendel J.F."/>
            <person name="Stelly D.M."/>
            <person name="Grimwood J."/>
            <person name="Schmutz J."/>
        </authorList>
    </citation>
    <scope>NUCLEOTIDE SEQUENCE [LARGE SCALE GENOMIC DNA]</scope>
    <source>
        <strain evidence="4">cv. TM-1</strain>
    </source>
</reference>
<gene>
    <name evidence="5" type="primary">LOC107900026</name>
</gene>
<evidence type="ECO:0000313" key="5">
    <source>
        <dbReference type="RefSeq" id="XP_016681245.2"/>
    </source>
</evidence>
<dbReference type="RefSeq" id="XP_016681245.2">
    <property type="nucleotide sequence ID" value="XM_016825756.2"/>
</dbReference>
<name>A0A1U8IT51_GOSHI</name>
<evidence type="ECO:0000256" key="1">
    <source>
        <dbReference type="ARBA" id="ARBA00005567"/>
    </source>
</evidence>
<dbReference type="PANTHER" id="PTHR23310">
    <property type="entry name" value="ACYL-COA-BINDING PROTEIN, ACBP"/>
    <property type="match status" value="1"/>
</dbReference>
<dbReference type="PANTHER" id="PTHR23310:SF105">
    <property type="entry name" value="ACYL-COA-BINDING DOMAIN-CONTAINING PROTEIN 5"/>
    <property type="match status" value="1"/>
</dbReference>
<dbReference type="InterPro" id="IPR014352">
    <property type="entry name" value="FERM/acyl-CoA-bd_prot_sf"/>
</dbReference>
<evidence type="ECO:0000259" key="3">
    <source>
        <dbReference type="PROSITE" id="PS51228"/>
    </source>
</evidence>
<dbReference type="PaxDb" id="3635-A0A1U8IT51"/>
<dbReference type="PROSITE" id="PS51228">
    <property type="entry name" value="ACB_2"/>
    <property type="match status" value="1"/>
</dbReference>
<dbReference type="AlphaFoldDB" id="A0A1U8IT51"/>
<dbReference type="Proteomes" id="UP000818029">
    <property type="component" value="Chromosome A11"/>
</dbReference>
<keyword evidence="2" id="KW-0446">Lipid-binding</keyword>
<evidence type="ECO:0000313" key="4">
    <source>
        <dbReference type="Proteomes" id="UP000818029"/>
    </source>
</evidence>
<organism evidence="4 5">
    <name type="scientific">Gossypium hirsutum</name>
    <name type="common">Upland cotton</name>
    <name type="synonym">Gossypium mexicanum</name>
    <dbReference type="NCBI Taxonomy" id="3635"/>
    <lineage>
        <taxon>Eukaryota</taxon>
        <taxon>Viridiplantae</taxon>
        <taxon>Streptophyta</taxon>
        <taxon>Embryophyta</taxon>
        <taxon>Tracheophyta</taxon>
        <taxon>Spermatophyta</taxon>
        <taxon>Magnoliopsida</taxon>
        <taxon>eudicotyledons</taxon>
        <taxon>Gunneridae</taxon>
        <taxon>Pentapetalae</taxon>
        <taxon>rosids</taxon>
        <taxon>malvids</taxon>
        <taxon>Malvales</taxon>
        <taxon>Malvaceae</taxon>
        <taxon>Malvoideae</taxon>
        <taxon>Gossypium</taxon>
    </lineage>
</organism>
<dbReference type="STRING" id="3635.A0A1U8IT51"/>
<sequence length="332" mass="37409">MELLLEFLFTLSLSFVLSFIIAKLLSLSSVIDQHLEAVSRCMEVSNKSEKCVLECEKGLGFVSEVVKFDALGESVEEKGTLKESLNDSHGPAKISEVTVEEISSGEENFGDKTTEIGLAEEDEEEIEVLEDCLNKGLSDDDWEGIERTELEKDFGAAVCFLESRNNADQILKLGNNLKMQLYALQKVATEGPCHETHPMAFKLSARAKWNAWKRLGNVSPEAAMEQYITLLSRSIPGYGESKQHSADVKASWKLPLDAKTMPANKQYLWITTGLLMRGQCLLYTLLERDDIWCWLALHRPSPTSQLQTTMDEEGFLQDFLELLLSYYFSLKK</sequence>
<evidence type="ECO:0000256" key="2">
    <source>
        <dbReference type="ARBA" id="ARBA00023121"/>
    </source>
</evidence>
<feature type="domain" description="ACB" evidence="3">
    <location>
        <begin position="150"/>
        <end position="240"/>
    </location>
</feature>
<dbReference type="GeneID" id="107900026"/>
<reference evidence="5" key="2">
    <citation type="submission" date="2025-08" db="UniProtKB">
        <authorList>
            <consortium name="RefSeq"/>
        </authorList>
    </citation>
    <scope>IDENTIFICATION</scope>
</reference>
<protein>
    <submittedName>
        <fullName evidence="5">Acyl-CoA-binding domain-containing protein 3 isoform X1</fullName>
    </submittedName>
</protein>
<keyword evidence="4" id="KW-1185">Reference proteome</keyword>
<accession>A0A1U8IT51</accession>
<dbReference type="GO" id="GO:0000062">
    <property type="term" value="F:fatty-acyl-CoA binding"/>
    <property type="evidence" value="ECO:0000318"/>
    <property type="project" value="GO_Central"/>
</dbReference>
<comment type="similarity">
    <text evidence="1">Belongs to the ACBP family.</text>
</comment>
<dbReference type="Gene3D" id="1.20.80.10">
    <property type="match status" value="1"/>
</dbReference>
<dbReference type="KEGG" id="ghi:107900026"/>
<dbReference type="InterPro" id="IPR000582">
    <property type="entry name" value="Acyl-CoA-binding_protein"/>
</dbReference>